<name>A0A4Q0I2X6_9FIRM</name>
<protein>
    <submittedName>
        <fullName evidence="2">Dockerin</fullName>
    </submittedName>
</protein>
<keyword evidence="3" id="KW-1185">Reference proteome</keyword>
<dbReference type="Gene3D" id="2.60.40.1080">
    <property type="match status" value="2"/>
</dbReference>
<evidence type="ECO:0000313" key="3">
    <source>
        <dbReference type="Proteomes" id="UP000289166"/>
    </source>
</evidence>
<evidence type="ECO:0000259" key="1">
    <source>
        <dbReference type="PROSITE" id="PS51766"/>
    </source>
</evidence>
<reference evidence="3" key="1">
    <citation type="submission" date="2018-11" db="EMBL/GenBank/DDBJ databases">
        <title>Genome sequencing of a novel mesophilic and cellulolytic organism within the genus Hungateiclostridium.</title>
        <authorList>
            <person name="Rettenmaier R."/>
            <person name="Liebl W."/>
            <person name="Zverlov V."/>
        </authorList>
    </citation>
    <scope>NUCLEOTIDE SEQUENCE [LARGE SCALE GENOMIC DNA]</scope>
    <source>
        <strain evidence="3">N2K1</strain>
    </source>
</reference>
<dbReference type="SUPFAM" id="SSF49464">
    <property type="entry name" value="Carboxypeptidase regulatory domain-like"/>
    <property type="match status" value="1"/>
</dbReference>
<dbReference type="InterPro" id="IPR018247">
    <property type="entry name" value="EF_Hand_1_Ca_BS"/>
</dbReference>
<dbReference type="SMART" id="SM00635">
    <property type="entry name" value="BID_2"/>
    <property type="match status" value="2"/>
</dbReference>
<dbReference type="InterPro" id="IPR036439">
    <property type="entry name" value="Dockerin_dom_sf"/>
</dbReference>
<sequence length="1809" mass="196706">HSYGSWTTTKAATCTTDGSQSRTCSRCKAVDTQTTKATGHTFNGSYTTTKEPTCTTTGTKEGKCTKCWQTVSTITIAALGHSYGSWTTTKAATCTTDGSQSRTCSRCKAVDTQTTKATGHTFNGSYTTTKEPTCTTTGTKEGKCTKCGQTVSTITIDALGHSYGSWKTLKEATCTEEGIREGTCSRCSARKTEKISPSVHSFNGSYTTVKEPTCTDEGRKEGRCTKCGAVVSTVAIPALGGTHQFNGSYTTVKEATCTQEGRKEGKCTRCGATVSTISIPKLEHSYNWKTIKEATCTEEGIREGTCSKCSARKTEKISPSVHSFNGSYTTVKEPTCTDEGRKEGHCTKCGAVVSTVAIPALGGSHQFNGSYTTVKEATCTQEGRKEGKCTRCGATVSTISIPKLEHSYNWRTIKEETCTQEGIREGTCSKCSARKTETISPKGHQFNGSFVTVKEPTCTDEGRKEGRCTRCGEVVTTASIPALGGAHQFNGSYATVKEPTCTEKGLAEGRCNRCRAVVSTREIPELGGVHQFNGSYATVKEATCTEDGLKEGRCSRCKAVVSKITIPAKHTYSQISTRPSTVTLGGGNATETPIYVNAICSRCKKTIDVTSEAKFSSSNSNLASVVNRYIKSGTQFGTATITANYGGMKAVCSVEVKPAGGAKLRALRITPKEDTIAEFNKWGSEVKVMAVYDNGEVDITDYVEFTSGDKSIAYVDKVGNKKYIKSGIKKGTTLITASYEGKKDTCTVKVDMAYEVETKPFKIGNSTGFTIPEDLPVIGGSEIEFDLDFIPATLSFGKEEFKVAIGMNDVNSVGEKWDEFKKTFDSAKKSMASTKALRDKMKKLGTKTGKLGIEKGWEPDLDAFGYIEGVIIDGIPIVTSGSIALIAEAKYTNQTQYLIGPVPVYFEIGGGVKLEYINDIFRFNLQTGEAVLNSQLKITPSFELGGGVGVAKVLTVGGSGEAELEFLIIGKEDYLKVTLTGSLKLKATALFFSAEKEIAKGTWSLYESHPRNKSLMMASPYADAKLDMYNIDEYKMMSRDYIDRPSVWMGNQRLMRAMATEYTNKEMKVLGTNIYPDAQPQLVDYEDKQVLVWISDNPNRTSANRTMLVYSVYDKNSGMWSEPVAVDDDGTADFYPQLAQEGSDIYVVWQNCNKTFTEDVTLEEVAGSGEIAVSKFDGETDSFGAVVQLTENDVVDMLPQITVSGGSAYIAWISNNKNDIFGVDGENSIYYCELKGDEWSSPEILSEGLNAVLSLSAGVIEDSFAVGYALDGDDVLETIDDTEIYVVKPGSKDIRLTNNDTVDSAPVFSSFNGTGALYWYNEGNILFVTQLDAEPDRVFSGAKPGLKDDFKVVEGSKNETAIIWANTTRESSAIYTAIYDADSATWSDAVKLSDVAGEIQSPDGVFDDNGNISIAFSRLTQLEDGNEQADLCIIKVVPSYNLSVDGISFDHNKVIPGTQLAIDVEVTNNGEIGVEELVVDILDGDEIINSEAIGVSLKPGETKTATALMNLPDTITKKTYSVRVSTVEGEEYNTNDNIKQFTIGYTDITVQLERYSEGDIEYVTANVINLSHMPSGATLKVTKGSEEGEVIDTKIIKSTDDIVKYEYQFDKKVLCADKESEVLYFTVVADEEEIYTSDNVKFIVLSNEQSSNETSISGYISVDFDYPSKSESKIKSGFNVKIAGTELSAKTDEKGYFEISGIPDDMKEFTLEISKPSYLKRYVTVNGTGELVVSTEDNPIILWAGDLEYKGAQDNAINMVDVMQIAKTYDTVIGDEGYIADYDLNDDGAINFKEVFIIFRHFNTISSDY</sequence>
<dbReference type="SUPFAM" id="SSF63446">
    <property type="entry name" value="Type I dockerin domain"/>
    <property type="match status" value="1"/>
</dbReference>
<dbReference type="GO" id="GO:0000272">
    <property type="term" value="P:polysaccharide catabolic process"/>
    <property type="evidence" value="ECO:0007669"/>
    <property type="project" value="InterPro"/>
</dbReference>
<accession>A0A4Q0I2X6</accession>
<comment type="caution">
    <text evidence="2">The sequence shown here is derived from an EMBL/GenBank/DDBJ whole genome shotgun (WGS) entry which is preliminary data.</text>
</comment>
<gene>
    <name evidence="2" type="ORF">EFD62_11875</name>
</gene>
<dbReference type="Gene3D" id="2.60.40.10">
    <property type="entry name" value="Immunoglobulins"/>
    <property type="match status" value="1"/>
</dbReference>
<dbReference type="PROSITE" id="PS51766">
    <property type="entry name" value="DOCKERIN"/>
    <property type="match status" value="1"/>
</dbReference>
<feature type="non-terminal residue" evidence="2">
    <location>
        <position position="1"/>
    </location>
</feature>
<dbReference type="RefSeq" id="WP_128706184.1">
    <property type="nucleotide sequence ID" value="NZ_RLII01000016.1"/>
</dbReference>
<dbReference type="Proteomes" id="UP000289166">
    <property type="component" value="Unassembled WGS sequence"/>
</dbReference>
<proteinExistence type="predicted"/>
<dbReference type="InterPro" id="IPR016134">
    <property type="entry name" value="Dockerin_dom"/>
</dbReference>
<dbReference type="Gene3D" id="2.60.40.4130">
    <property type="match status" value="1"/>
</dbReference>
<dbReference type="InterPro" id="IPR008969">
    <property type="entry name" value="CarboxyPept-like_regulatory"/>
</dbReference>
<dbReference type="PROSITE" id="PS00018">
    <property type="entry name" value="EF_HAND_1"/>
    <property type="match status" value="1"/>
</dbReference>
<organism evidence="2 3">
    <name type="scientific">Acetivibrio mesophilus</name>
    <dbReference type="NCBI Taxonomy" id="2487273"/>
    <lineage>
        <taxon>Bacteria</taxon>
        <taxon>Bacillati</taxon>
        <taxon>Bacillota</taxon>
        <taxon>Clostridia</taxon>
        <taxon>Eubacteriales</taxon>
        <taxon>Oscillospiraceae</taxon>
        <taxon>Acetivibrio</taxon>
    </lineage>
</organism>
<feature type="domain" description="Dockerin" evidence="1">
    <location>
        <begin position="1740"/>
        <end position="1809"/>
    </location>
</feature>
<dbReference type="InterPro" id="IPR013783">
    <property type="entry name" value="Ig-like_fold"/>
</dbReference>
<evidence type="ECO:0000313" key="2">
    <source>
        <dbReference type="EMBL" id="RXE58583.1"/>
    </source>
</evidence>
<dbReference type="InterPro" id="IPR003343">
    <property type="entry name" value="Big_2"/>
</dbReference>
<dbReference type="EMBL" id="RLII01000016">
    <property type="protein sequence ID" value="RXE58583.1"/>
    <property type="molecule type" value="Genomic_DNA"/>
</dbReference>